<organism evidence="2">
    <name type="scientific">Oryza barthii</name>
    <dbReference type="NCBI Taxonomy" id="65489"/>
    <lineage>
        <taxon>Eukaryota</taxon>
        <taxon>Viridiplantae</taxon>
        <taxon>Streptophyta</taxon>
        <taxon>Embryophyta</taxon>
        <taxon>Tracheophyta</taxon>
        <taxon>Spermatophyta</taxon>
        <taxon>Magnoliopsida</taxon>
        <taxon>Liliopsida</taxon>
        <taxon>Poales</taxon>
        <taxon>Poaceae</taxon>
        <taxon>BOP clade</taxon>
        <taxon>Oryzoideae</taxon>
        <taxon>Oryzeae</taxon>
        <taxon>Oryzinae</taxon>
        <taxon>Oryza</taxon>
    </lineage>
</organism>
<proteinExistence type="predicted"/>
<dbReference type="PaxDb" id="65489-OBART07G25670.1"/>
<name>A0A0D3GUR0_9ORYZ</name>
<feature type="compositionally biased region" description="Acidic residues" evidence="1">
    <location>
        <begin position="1"/>
        <end position="11"/>
    </location>
</feature>
<evidence type="ECO:0000313" key="2">
    <source>
        <dbReference type="EnsemblPlants" id="OBART07G25670.1"/>
    </source>
</evidence>
<dbReference type="Gramene" id="OBART07G25670.1">
    <property type="protein sequence ID" value="OBART07G25670.1"/>
    <property type="gene ID" value="OBART07G25670"/>
</dbReference>
<dbReference type="Proteomes" id="UP000026960">
    <property type="component" value="Chromosome 7"/>
</dbReference>
<reference evidence="2" key="1">
    <citation type="journal article" date="2009" name="Rice">
        <title>De Novo Next Generation Sequencing of Plant Genomes.</title>
        <authorList>
            <person name="Rounsley S."/>
            <person name="Marri P.R."/>
            <person name="Yu Y."/>
            <person name="He R."/>
            <person name="Sisneros N."/>
            <person name="Goicoechea J.L."/>
            <person name="Lee S.J."/>
            <person name="Angelova A."/>
            <person name="Kudrna D."/>
            <person name="Luo M."/>
            <person name="Affourtit J."/>
            <person name="Desany B."/>
            <person name="Knight J."/>
            <person name="Niazi F."/>
            <person name="Egholm M."/>
            <person name="Wing R.A."/>
        </authorList>
    </citation>
    <scope>NUCLEOTIDE SEQUENCE [LARGE SCALE GENOMIC DNA]</scope>
    <source>
        <strain evidence="2">cv. IRGC 105608</strain>
    </source>
</reference>
<feature type="region of interest" description="Disordered" evidence="1">
    <location>
        <begin position="1"/>
        <end position="82"/>
    </location>
</feature>
<reference evidence="2" key="2">
    <citation type="submission" date="2015-03" db="UniProtKB">
        <authorList>
            <consortium name="EnsemblPlants"/>
        </authorList>
    </citation>
    <scope>IDENTIFICATION</scope>
</reference>
<sequence length="136" mass="14341">MKSDVGDEDEQGGGGGERREVDRTTTGSAISVPEINQRNFAGGSAMKEDDDEDIDGLEDGVSDEDGRHCAQSLTSISPPQSNRVIAGQPLVGSLPVTIVVVLPRTSITTMVESSSFAPPFISHILWLISAEKDGSL</sequence>
<feature type="compositionally biased region" description="Acidic residues" evidence="1">
    <location>
        <begin position="48"/>
        <end position="63"/>
    </location>
</feature>
<evidence type="ECO:0000313" key="3">
    <source>
        <dbReference type="Proteomes" id="UP000026960"/>
    </source>
</evidence>
<dbReference type="HOGENOM" id="CLU_1878597_0_0_1"/>
<protein>
    <submittedName>
        <fullName evidence="2">Uncharacterized protein</fullName>
    </submittedName>
</protein>
<dbReference type="AlphaFoldDB" id="A0A0D3GUR0"/>
<accession>A0A0D3GUR0</accession>
<keyword evidence="3" id="KW-1185">Reference proteome</keyword>
<dbReference type="EnsemblPlants" id="OBART07G25670.1">
    <property type="protein sequence ID" value="OBART07G25670.1"/>
    <property type="gene ID" value="OBART07G25670"/>
</dbReference>
<feature type="compositionally biased region" description="Polar residues" evidence="1">
    <location>
        <begin position="71"/>
        <end position="82"/>
    </location>
</feature>
<evidence type="ECO:0000256" key="1">
    <source>
        <dbReference type="SAM" id="MobiDB-lite"/>
    </source>
</evidence>